<evidence type="ECO:0000313" key="2">
    <source>
        <dbReference type="EnsemblPlants" id="ORUFI04G28070.1"/>
    </source>
</evidence>
<protein>
    <submittedName>
        <fullName evidence="2">Uncharacterized protein</fullName>
    </submittedName>
</protein>
<dbReference type="Proteomes" id="UP000008022">
    <property type="component" value="Unassembled WGS sequence"/>
</dbReference>
<dbReference type="AlphaFoldDB" id="A0A0E0PEI4"/>
<proteinExistence type="predicted"/>
<name>A0A0E0PEI4_ORYRU</name>
<evidence type="ECO:0000313" key="3">
    <source>
        <dbReference type="Proteomes" id="UP000008022"/>
    </source>
</evidence>
<sequence length="114" mass="13023">MRRRERARWRGGGVSAGLRCCGSTLVWRPSAKRRSTFRDLNKHSRMTFIVMFMENVGAIARENIMRRRIPAGEPASRRYRFSPTAPAFSESRSSPIHTKHLDGSPVVRIVLKLA</sequence>
<keyword evidence="3" id="KW-1185">Reference proteome</keyword>
<reference evidence="2" key="2">
    <citation type="submission" date="2015-06" db="UniProtKB">
        <authorList>
            <consortium name="EnsemblPlants"/>
        </authorList>
    </citation>
    <scope>IDENTIFICATION</scope>
</reference>
<evidence type="ECO:0000256" key="1">
    <source>
        <dbReference type="SAM" id="MobiDB-lite"/>
    </source>
</evidence>
<feature type="region of interest" description="Disordered" evidence="1">
    <location>
        <begin position="75"/>
        <end position="96"/>
    </location>
</feature>
<dbReference type="HOGENOM" id="CLU_2125153_0_0_1"/>
<dbReference type="Gramene" id="ORUFI04G28070.1">
    <property type="protein sequence ID" value="ORUFI04G28070.1"/>
    <property type="gene ID" value="ORUFI04G28070"/>
</dbReference>
<organism evidence="2 3">
    <name type="scientific">Oryza rufipogon</name>
    <name type="common">Brownbeard rice</name>
    <name type="synonym">Asian wild rice</name>
    <dbReference type="NCBI Taxonomy" id="4529"/>
    <lineage>
        <taxon>Eukaryota</taxon>
        <taxon>Viridiplantae</taxon>
        <taxon>Streptophyta</taxon>
        <taxon>Embryophyta</taxon>
        <taxon>Tracheophyta</taxon>
        <taxon>Spermatophyta</taxon>
        <taxon>Magnoliopsida</taxon>
        <taxon>Liliopsida</taxon>
        <taxon>Poales</taxon>
        <taxon>Poaceae</taxon>
        <taxon>BOP clade</taxon>
        <taxon>Oryzoideae</taxon>
        <taxon>Oryzeae</taxon>
        <taxon>Oryzinae</taxon>
        <taxon>Oryza</taxon>
    </lineage>
</organism>
<accession>A0A0E0PEI4</accession>
<dbReference type="EnsemblPlants" id="ORUFI04G28070.1">
    <property type="protein sequence ID" value="ORUFI04G28070.1"/>
    <property type="gene ID" value="ORUFI04G28070"/>
</dbReference>
<reference evidence="3" key="1">
    <citation type="submission" date="2013-06" db="EMBL/GenBank/DDBJ databases">
        <authorList>
            <person name="Zhao Q."/>
        </authorList>
    </citation>
    <scope>NUCLEOTIDE SEQUENCE</scope>
    <source>
        <strain evidence="3">cv. W1943</strain>
    </source>
</reference>